<organism evidence="1 2">
    <name type="scientific">Phytophthora fragariae</name>
    <dbReference type="NCBI Taxonomy" id="53985"/>
    <lineage>
        <taxon>Eukaryota</taxon>
        <taxon>Sar</taxon>
        <taxon>Stramenopiles</taxon>
        <taxon>Oomycota</taxon>
        <taxon>Peronosporomycetes</taxon>
        <taxon>Peronosporales</taxon>
        <taxon>Peronosporaceae</taxon>
        <taxon>Phytophthora</taxon>
    </lineage>
</organism>
<dbReference type="Proteomes" id="UP000440367">
    <property type="component" value="Unassembled WGS sequence"/>
</dbReference>
<evidence type="ECO:0000313" key="1">
    <source>
        <dbReference type="EMBL" id="KAE9177069.1"/>
    </source>
</evidence>
<proteinExistence type="predicted"/>
<accession>A0A6A3W6V0</accession>
<reference evidence="1 2" key="1">
    <citation type="submission" date="2018-08" db="EMBL/GenBank/DDBJ databases">
        <title>Genomic investigation of the strawberry pathogen Phytophthora fragariae indicates pathogenicity is determined by transcriptional variation in three key races.</title>
        <authorList>
            <person name="Adams T.M."/>
            <person name="Armitage A.D."/>
            <person name="Sobczyk M.K."/>
            <person name="Bates H.J."/>
            <person name="Dunwell J.M."/>
            <person name="Nellist C.F."/>
            <person name="Harrison R.J."/>
        </authorList>
    </citation>
    <scope>NUCLEOTIDE SEQUENCE [LARGE SCALE GENOMIC DNA]</scope>
    <source>
        <strain evidence="1 2">BC-1</strain>
    </source>
</reference>
<gene>
    <name evidence="1" type="ORF">PF002_g28432</name>
</gene>
<protein>
    <submittedName>
        <fullName evidence="1">Uncharacterized protein</fullName>
    </submittedName>
</protein>
<name>A0A6A3W6V0_9STRA</name>
<evidence type="ECO:0000313" key="2">
    <source>
        <dbReference type="Proteomes" id="UP000440367"/>
    </source>
</evidence>
<dbReference type="EMBL" id="QXGD01003497">
    <property type="protein sequence ID" value="KAE9177069.1"/>
    <property type="molecule type" value="Genomic_DNA"/>
</dbReference>
<dbReference type="AlphaFoldDB" id="A0A6A3W6V0"/>
<comment type="caution">
    <text evidence="1">The sequence shown here is derived from an EMBL/GenBank/DDBJ whole genome shotgun (WGS) entry which is preliminary data.</text>
</comment>
<sequence>MQEIKPTATETTSIYHMCMSCITQTNAADKQLVGIKRFSCSVICPQEVLNTSAWSSPTRYSITASSVGSVEFNSTSTSSRSGSRASDQRGVGCVPLRAVTALQSVTVQANAVSLAAELEEQGAIIADQSDDDTWSLFSRRAEHAARAPVLGALKRRRLCRCDTTQPASPPPRLERAAGERVLRGHVRAGACRRARFLLNKWF</sequence>